<proteinExistence type="predicted"/>
<keyword evidence="1" id="KW-0479">Metal-binding</keyword>
<dbReference type="Gene3D" id="1.10.10.10">
    <property type="entry name" value="Winged helix-like DNA-binding domain superfamily/Winged helix DNA-binding domain"/>
    <property type="match status" value="1"/>
</dbReference>
<evidence type="ECO:0000259" key="3">
    <source>
        <dbReference type="Pfam" id="PF08279"/>
    </source>
</evidence>
<dbReference type="InterPro" id="IPR004173">
    <property type="entry name" value="3H_domain"/>
</dbReference>
<feature type="binding site" evidence="1">
    <location>
        <position position="143"/>
    </location>
    <ligand>
        <name>Ni(2+)</name>
        <dbReference type="ChEBI" id="CHEBI:49786"/>
    </ligand>
</feature>
<keyword evidence="5" id="KW-1185">Reference proteome</keyword>
<accession>A0A1T4V9M0</accession>
<dbReference type="PIRSF" id="PIRSF037847">
    <property type="entry name" value="NiaR"/>
    <property type="match status" value="1"/>
</dbReference>
<evidence type="ECO:0008006" key="6">
    <source>
        <dbReference type="Google" id="ProtNLM"/>
    </source>
</evidence>
<dbReference type="InterPro" id="IPR036388">
    <property type="entry name" value="WH-like_DNA-bd_sf"/>
</dbReference>
<dbReference type="AlphaFoldDB" id="A0A1T4V9M0"/>
<dbReference type="Pfam" id="PF02829">
    <property type="entry name" value="3H"/>
    <property type="match status" value="1"/>
</dbReference>
<dbReference type="Proteomes" id="UP000190814">
    <property type="component" value="Unassembled WGS sequence"/>
</dbReference>
<evidence type="ECO:0000313" key="4">
    <source>
        <dbReference type="EMBL" id="SKA61619.1"/>
    </source>
</evidence>
<dbReference type="Pfam" id="PF08279">
    <property type="entry name" value="HTH_11"/>
    <property type="match status" value="1"/>
</dbReference>
<feature type="binding site" evidence="1">
    <location>
        <position position="74"/>
    </location>
    <ligand>
        <name>Ni(2+)</name>
        <dbReference type="ChEBI" id="CHEBI:49786"/>
    </ligand>
</feature>
<dbReference type="RefSeq" id="WP_078765401.1">
    <property type="nucleotide sequence ID" value="NZ_FUXZ01000003.1"/>
</dbReference>
<dbReference type="OrthoDB" id="9792661at2"/>
<feature type="domain" description="Helix-turn-helix type 11" evidence="3">
    <location>
        <begin position="6"/>
        <end position="58"/>
    </location>
</feature>
<organism evidence="4 5">
    <name type="scientific">Eubacterium uniforme</name>
    <dbReference type="NCBI Taxonomy" id="39495"/>
    <lineage>
        <taxon>Bacteria</taxon>
        <taxon>Bacillati</taxon>
        <taxon>Bacillota</taxon>
        <taxon>Clostridia</taxon>
        <taxon>Eubacteriales</taxon>
        <taxon>Eubacteriaceae</taxon>
        <taxon>Eubacterium</taxon>
    </lineage>
</organism>
<dbReference type="EMBL" id="FUXZ01000003">
    <property type="protein sequence ID" value="SKA61619.1"/>
    <property type="molecule type" value="Genomic_DNA"/>
</dbReference>
<feature type="binding site" evidence="1">
    <location>
        <position position="141"/>
    </location>
    <ligand>
        <name>Ni(2+)</name>
        <dbReference type="ChEBI" id="CHEBI:49786"/>
    </ligand>
</feature>
<dbReference type="InterPro" id="IPR036390">
    <property type="entry name" value="WH_DNA-bd_sf"/>
</dbReference>
<dbReference type="InterPro" id="IPR026043">
    <property type="entry name" value="NadR"/>
</dbReference>
<dbReference type="PANTHER" id="PTHR40068">
    <property type="entry name" value="TRANSCRIPTION REPRESSOR NIAR-RELATED"/>
    <property type="match status" value="1"/>
</dbReference>
<name>A0A1T4V9M0_9FIRM</name>
<dbReference type="SUPFAM" id="SSF46785">
    <property type="entry name" value="Winged helix' DNA-binding domain"/>
    <property type="match status" value="1"/>
</dbReference>
<reference evidence="4 5" key="1">
    <citation type="submission" date="2017-02" db="EMBL/GenBank/DDBJ databases">
        <authorList>
            <person name="Peterson S.W."/>
        </authorList>
    </citation>
    <scope>NUCLEOTIDE SEQUENCE [LARGE SCALE GENOMIC DNA]</scope>
    <source>
        <strain evidence="4 5">ATCC 35992</strain>
    </source>
</reference>
<dbReference type="SUPFAM" id="SSF75500">
    <property type="entry name" value="Putative transcriptional regulator TM1602, C-terminal domain"/>
    <property type="match status" value="1"/>
</dbReference>
<evidence type="ECO:0000259" key="2">
    <source>
        <dbReference type="Pfam" id="PF02829"/>
    </source>
</evidence>
<evidence type="ECO:0000313" key="5">
    <source>
        <dbReference type="Proteomes" id="UP000190814"/>
    </source>
</evidence>
<dbReference type="STRING" id="39495.SAMN02745111_00512"/>
<dbReference type="PANTHER" id="PTHR40068:SF1">
    <property type="entry name" value="TRANSCRIPTION REPRESSOR NIAR-RELATED"/>
    <property type="match status" value="1"/>
</dbReference>
<keyword evidence="1" id="KW-0533">Nickel</keyword>
<sequence>MNAIERQEQIINILNENYESISGTDLAKRLSVSRQIIVTDIAILRAKGFDITSTTKGYVLASEKVCQRIFKVHHDKEACEEELSIFTDYGAVIVDEFISHKAYGFIRAELNLRSRIDVKEFLERVDESKGMLLSSMTGGYHYHTIIAPSVEVLDKIENKLWEKGFLAKMLEYEPEVFAKDLSNRQNK</sequence>
<dbReference type="GO" id="GO:0046872">
    <property type="term" value="F:metal ion binding"/>
    <property type="evidence" value="ECO:0007669"/>
    <property type="project" value="UniProtKB-KW"/>
</dbReference>
<dbReference type="InterPro" id="IPR013196">
    <property type="entry name" value="HTH_11"/>
</dbReference>
<protein>
    <recommendedName>
        <fullName evidence="6">Transcription repressor NadR</fullName>
    </recommendedName>
</protein>
<feature type="binding site" evidence="1">
    <location>
        <position position="82"/>
    </location>
    <ligand>
        <name>Ni(2+)</name>
        <dbReference type="ChEBI" id="CHEBI:49786"/>
    </ligand>
</feature>
<feature type="domain" description="3H" evidence="2">
    <location>
        <begin position="71"/>
        <end position="166"/>
    </location>
</feature>
<gene>
    <name evidence="4" type="ORF">SAMN02745111_00512</name>
</gene>
<dbReference type="InterPro" id="IPR035922">
    <property type="entry name" value="3H_dom_sf"/>
</dbReference>
<evidence type="ECO:0000256" key="1">
    <source>
        <dbReference type="PIRSR" id="PIRSR037847-1"/>
    </source>
</evidence>
<dbReference type="Gene3D" id="3.30.1340.20">
    <property type="entry name" value="3H domain"/>
    <property type="match status" value="1"/>
</dbReference>